<dbReference type="EMBL" id="FLUN01000001">
    <property type="protein sequence ID" value="SBW02233.1"/>
    <property type="molecule type" value="Genomic_DNA"/>
</dbReference>
<organism evidence="1">
    <name type="scientific">uncultured Eubacteriales bacterium</name>
    <dbReference type="NCBI Taxonomy" id="172733"/>
    <lineage>
        <taxon>Bacteria</taxon>
        <taxon>Bacillati</taxon>
        <taxon>Bacillota</taxon>
        <taxon>Clostridia</taxon>
        <taxon>Eubacteriales</taxon>
        <taxon>environmental samples</taxon>
    </lineage>
</organism>
<dbReference type="AlphaFoldDB" id="A0A212JS35"/>
<evidence type="ECO:0000313" key="1">
    <source>
        <dbReference type="EMBL" id="SBW02233.1"/>
    </source>
</evidence>
<protein>
    <submittedName>
        <fullName evidence="1">Uncharacterized protein</fullName>
    </submittedName>
</protein>
<reference evidence="1" key="1">
    <citation type="submission" date="2016-04" db="EMBL/GenBank/DDBJ databases">
        <authorList>
            <person name="Evans L.H."/>
            <person name="Alamgir A."/>
            <person name="Owens N."/>
            <person name="Weber N.D."/>
            <person name="Virtaneva K."/>
            <person name="Barbian K."/>
            <person name="Babar A."/>
            <person name="Rosenke K."/>
        </authorList>
    </citation>
    <scope>NUCLEOTIDE SEQUENCE</scope>
    <source>
        <strain evidence="1">86</strain>
    </source>
</reference>
<proteinExistence type="predicted"/>
<sequence>MSPKNGDRSFLLLVDVRTGMVYCIE</sequence>
<gene>
    <name evidence="1" type="ORF">KL86CLO1_11614</name>
</gene>
<accession>A0A212JS35</accession>
<name>A0A212JS35_9FIRM</name>